<dbReference type="InterPro" id="IPR006158">
    <property type="entry name" value="Cobalamin-bd"/>
</dbReference>
<dbReference type="GO" id="GO:0046872">
    <property type="term" value="F:metal ion binding"/>
    <property type="evidence" value="ECO:0007669"/>
    <property type="project" value="UniProtKB-KW"/>
</dbReference>
<proteinExistence type="predicted"/>
<feature type="domain" description="Radical SAM core" evidence="7">
    <location>
        <begin position="185"/>
        <end position="416"/>
    </location>
</feature>
<accession>A0A371JE02</accession>
<evidence type="ECO:0000256" key="3">
    <source>
        <dbReference type="ARBA" id="ARBA00022723"/>
    </source>
</evidence>
<dbReference type="PROSITE" id="PS51332">
    <property type="entry name" value="B12_BINDING"/>
    <property type="match status" value="1"/>
</dbReference>
<evidence type="ECO:0000256" key="2">
    <source>
        <dbReference type="ARBA" id="ARBA00022691"/>
    </source>
</evidence>
<dbReference type="PANTHER" id="PTHR43409">
    <property type="entry name" value="ANAEROBIC MAGNESIUM-PROTOPORPHYRIN IX MONOMETHYL ESTER CYCLASE-RELATED"/>
    <property type="match status" value="1"/>
</dbReference>
<evidence type="ECO:0000259" key="7">
    <source>
        <dbReference type="PROSITE" id="PS51918"/>
    </source>
</evidence>
<dbReference type="GO" id="GO:0051536">
    <property type="term" value="F:iron-sulfur cluster binding"/>
    <property type="evidence" value="ECO:0007669"/>
    <property type="project" value="UniProtKB-KW"/>
</dbReference>
<dbReference type="Pfam" id="PF02310">
    <property type="entry name" value="B12-binding"/>
    <property type="match status" value="1"/>
</dbReference>
<organism evidence="8 9">
    <name type="scientific">Lachnotalea glycerini</name>
    <dbReference type="NCBI Taxonomy" id="1763509"/>
    <lineage>
        <taxon>Bacteria</taxon>
        <taxon>Bacillati</taxon>
        <taxon>Bacillota</taxon>
        <taxon>Clostridia</taxon>
        <taxon>Lachnospirales</taxon>
        <taxon>Lachnospiraceae</taxon>
        <taxon>Lachnotalea</taxon>
    </lineage>
</organism>
<comment type="caution">
    <text evidence="8">The sequence shown here is derived from an EMBL/GenBank/DDBJ whole genome shotgun (WGS) entry which is preliminary data.</text>
</comment>
<protein>
    <submittedName>
        <fullName evidence="8">Radical SAM protein</fullName>
    </submittedName>
</protein>
<gene>
    <name evidence="8" type="ORF">CG710_011840</name>
</gene>
<reference evidence="8 9" key="1">
    <citation type="journal article" date="2017" name="Genome Announc.">
        <title>Draft Genome Sequence of a Sporulating and Motile Strain of Lachnotalea glycerini Isolated from Water in Quebec City, Canada.</title>
        <authorList>
            <person name="Maheux A.F."/>
            <person name="Boudreau D.K."/>
            <person name="Berube E."/>
            <person name="Boissinot M."/>
            <person name="Raymond F."/>
            <person name="Brodeur S."/>
            <person name="Corbeil J."/>
            <person name="Isabel S."/>
            <person name="Omar R.F."/>
            <person name="Bergeron M.G."/>
        </authorList>
    </citation>
    <scope>NUCLEOTIDE SEQUENCE [LARGE SCALE GENOMIC DNA]</scope>
    <source>
        <strain evidence="8 9">CCRI-19302</strain>
    </source>
</reference>
<dbReference type="Pfam" id="PF04055">
    <property type="entry name" value="Radical_SAM"/>
    <property type="match status" value="1"/>
</dbReference>
<keyword evidence="3" id="KW-0479">Metal-binding</keyword>
<dbReference type="SFLD" id="SFLDG01082">
    <property type="entry name" value="B12-binding_domain_containing"/>
    <property type="match status" value="1"/>
</dbReference>
<dbReference type="GO" id="GO:0003824">
    <property type="term" value="F:catalytic activity"/>
    <property type="evidence" value="ECO:0007669"/>
    <property type="project" value="InterPro"/>
</dbReference>
<feature type="domain" description="B12-binding" evidence="6">
    <location>
        <begin position="13"/>
        <end position="146"/>
    </location>
</feature>
<evidence type="ECO:0000256" key="4">
    <source>
        <dbReference type="ARBA" id="ARBA00023004"/>
    </source>
</evidence>
<evidence type="ECO:0000313" key="8">
    <source>
        <dbReference type="EMBL" id="RDY30962.1"/>
    </source>
</evidence>
<dbReference type="CDD" id="cd01335">
    <property type="entry name" value="Radical_SAM"/>
    <property type="match status" value="1"/>
</dbReference>
<keyword evidence="5" id="KW-0411">Iron-sulfur</keyword>
<dbReference type="Gene3D" id="3.80.30.20">
    <property type="entry name" value="tm_1862 like domain"/>
    <property type="match status" value="1"/>
</dbReference>
<dbReference type="SUPFAM" id="SSF102114">
    <property type="entry name" value="Radical SAM enzymes"/>
    <property type="match status" value="1"/>
</dbReference>
<dbReference type="SMART" id="SM00729">
    <property type="entry name" value="Elp3"/>
    <property type="match status" value="1"/>
</dbReference>
<keyword evidence="4" id="KW-0408">Iron</keyword>
<keyword evidence="9" id="KW-1185">Reference proteome</keyword>
<sequence length="446" mass="51210">MVRYMIKYILLNSPIFWDATKENEEYLPPLGLGYIATYLEKAGIEVKIIDCVKGNKAVDDIVTLIDAELPDFFGINIFTQNYDIVKFILENISIECEFFVGGQVVKNIYNDIFSWNVKNKLNIIIGEGEFIIPQIVLGECKELPIKQNANKAVYKVDKNSKYFPRDISNISLNRNYLGNEIVINHYGDKEAAIITSRGCMYNCAFCGGAKSINEDITLRIRTEESVVNEIEEILELYRNVKSIRILDDLFLRNSKSIDMAIRIFIDFPQLSWRGMVHVLSLSKTINRIKDLRKSRCKELFIGIESGSEFMRNKINKAGSICDIIKVSREILENGIDLKGYFIFGFPKETQKDFADTYNLACELKEISLNTPGTFRTSVFQFRPYHGTQLYNEIVADTGIIHACQFNDSISQFEGRSQFNFNFGNYSLESDDLLNDYIIKTQKLSEE</sequence>
<evidence type="ECO:0000259" key="6">
    <source>
        <dbReference type="PROSITE" id="PS51332"/>
    </source>
</evidence>
<dbReference type="Gene3D" id="3.40.50.280">
    <property type="entry name" value="Cobalamin-binding domain"/>
    <property type="match status" value="1"/>
</dbReference>
<name>A0A371JE02_9FIRM</name>
<evidence type="ECO:0000256" key="5">
    <source>
        <dbReference type="ARBA" id="ARBA00023014"/>
    </source>
</evidence>
<evidence type="ECO:0000313" key="9">
    <source>
        <dbReference type="Proteomes" id="UP000216411"/>
    </source>
</evidence>
<dbReference type="Proteomes" id="UP000216411">
    <property type="component" value="Unassembled WGS sequence"/>
</dbReference>
<dbReference type="OrthoDB" id="9801659at2"/>
<dbReference type="PROSITE" id="PS51918">
    <property type="entry name" value="RADICAL_SAM"/>
    <property type="match status" value="1"/>
</dbReference>
<comment type="cofactor">
    <cofactor evidence="1">
        <name>[4Fe-4S] cluster</name>
        <dbReference type="ChEBI" id="CHEBI:49883"/>
    </cofactor>
</comment>
<keyword evidence="2" id="KW-0949">S-adenosyl-L-methionine</keyword>
<dbReference type="InterPro" id="IPR051198">
    <property type="entry name" value="BchE-like"/>
</dbReference>
<dbReference type="InterPro" id="IPR058240">
    <property type="entry name" value="rSAM_sf"/>
</dbReference>
<evidence type="ECO:0000256" key="1">
    <source>
        <dbReference type="ARBA" id="ARBA00001966"/>
    </source>
</evidence>
<dbReference type="InterPro" id="IPR006638">
    <property type="entry name" value="Elp3/MiaA/NifB-like_rSAM"/>
</dbReference>
<dbReference type="EMBL" id="NOKA02000024">
    <property type="protein sequence ID" value="RDY30962.1"/>
    <property type="molecule type" value="Genomic_DNA"/>
</dbReference>
<dbReference type="InterPro" id="IPR023404">
    <property type="entry name" value="rSAM_horseshoe"/>
</dbReference>
<dbReference type="GO" id="GO:0031419">
    <property type="term" value="F:cobalamin binding"/>
    <property type="evidence" value="ECO:0007669"/>
    <property type="project" value="InterPro"/>
</dbReference>
<dbReference type="InterPro" id="IPR007197">
    <property type="entry name" value="rSAM"/>
</dbReference>
<dbReference type="AlphaFoldDB" id="A0A371JE02"/>
<dbReference type="SFLD" id="SFLDS00029">
    <property type="entry name" value="Radical_SAM"/>
    <property type="match status" value="1"/>
</dbReference>